<reference evidence="1" key="1">
    <citation type="submission" date="2013-07" db="EMBL/GenBank/DDBJ databases">
        <title>The genome of an arbuscular mycorrhizal fungus provides insights into the evolution of the oldest plant symbiosis.</title>
        <authorList>
            <consortium name="DOE Joint Genome Institute"/>
            <person name="Tisserant E."/>
            <person name="Malbreil M."/>
            <person name="Kuo A."/>
            <person name="Kohler A."/>
            <person name="Symeonidi A."/>
            <person name="Balestrini R."/>
            <person name="Charron P."/>
            <person name="Duensing N."/>
            <person name="Frei-dit-Frey N."/>
            <person name="Gianinazzi-Pearson V."/>
            <person name="Gilbert B."/>
            <person name="Handa Y."/>
            <person name="Hijri M."/>
            <person name="Kaul R."/>
            <person name="Kawaguchi M."/>
            <person name="Krajinski F."/>
            <person name="Lammers P."/>
            <person name="Lapierre D."/>
            <person name="Masclaux F.G."/>
            <person name="Murat C."/>
            <person name="Morin E."/>
            <person name="Ndikumana S."/>
            <person name="Pagni M."/>
            <person name="Petitpierre D."/>
            <person name="Requena N."/>
            <person name="Rosikiewicz P."/>
            <person name="Riley R."/>
            <person name="Saito K."/>
            <person name="San Clemente H."/>
            <person name="Shapiro H."/>
            <person name="van Tuinen D."/>
            <person name="Becard G."/>
            <person name="Bonfante P."/>
            <person name="Paszkowski U."/>
            <person name="Shachar-Hill Y."/>
            <person name="Young J.P."/>
            <person name="Sanders I.R."/>
            <person name="Henrissat B."/>
            <person name="Rensing S.A."/>
            <person name="Grigoriev I.V."/>
            <person name="Corradi N."/>
            <person name="Roux C."/>
            <person name="Martin F."/>
        </authorList>
    </citation>
    <scope>NUCLEOTIDE SEQUENCE</scope>
    <source>
        <strain evidence="1">DAOM 197198</strain>
    </source>
</reference>
<organism evidence="1">
    <name type="scientific">Rhizophagus irregularis (strain DAOM 181602 / DAOM 197198 / MUCL 43194)</name>
    <name type="common">Arbuscular mycorrhizal fungus</name>
    <name type="synonym">Glomus intraradices</name>
    <dbReference type="NCBI Taxonomy" id="747089"/>
    <lineage>
        <taxon>Eukaryota</taxon>
        <taxon>Fungi</taxon>
        <taxon>Fungi incertae sedis</taxon>
        <taxon>Mucoromycota</taxon>
        <taxon>Glomeromycotina</taxon>
        <taxon>Glomeromycetes</taxon>
        <taxon>Glomerales</taxon>
        <taxon>Glomeraceae</taxon>
        <taxon>Rhizophagus</taxon>
    </lineage>
</organism>
<gene>
    <name evidence="1" type="ORF">GLOINDRAFT_2060</name>
</gene>
<dbReference type="HOGENOM" id="CLU_031651_2_0_1"/>
<name>U9UWS3_RHIID</name>
<proteinExistence type="predicted"/>
<accession>U9UWS3</accession>
<dbReference type="VEuPathDB" id="FungiDB:RhiirFUN_023227"/>
<protein>
    <submittedName>
        <fullName evidence="1">Uncharacterized protein</fullName>
    </submittedName>
</protein>
<dbReference type="AlphaFoldDB" id="U9UWS3"/>
<dbReference type="EMBL" id="KI277730">
    <property type="protein sequence ID" value="ESA20026.1"/>
    <property type="molecule type" value="Genomic_DNA"/>
</dbReference>
<evidence type="ECO:0000313" key="1">
    <source>
        <dbReference type="EMBL" id="ESA20026.1"/>
    </source>
</evidence>
<sequence length="292" mass="33225">MDKSDNPDTQFFTNETADSNLGIMINLDWFQPFNSSTYSSGMEEVKLHKINHYLSPIVDKLLEFWNSVDLPSTDLHSTGSLPNSKRTIELELLRIIVQNSRLDSLISAQSDNAKLMNALPLVQSRLTTGSLAAYDGFDFNELYHFMQNFHQNIDNTITTGSEEFPGEMLTPRNRVSLPNATYELLVKYYNDIYDWNFTSIADLASSDLSSGDSNQSIVVLPIVTQFGRIRIAAKIFGSKSAPRYQRSSYILAKFIQDDESIDIYPGHVQYYFEHTVQLPIGPKTHRLAFLQR</sequence>